<gene>
    <name evidence="11" type="ORF">Fot_09787</name>
</gene>
<feature type="binding site" description="axial binding residue" evidence="9">
    <location>
        <position position="53"/>
    </location>
    <ligand>
        <name>heme</name>
        <dbReference type="ChEBI" id="CHEBI:30413"/>
    </ligand>
    <ligandPart>
        <name>Fe</name>
        <dbReference type="ChEBI" id="CHEBI:18248"/>
    </ligandPart>
</feature>
<keyword evidence="5" id="KW-0812">Transmembrane</keyword>
<dbReference type="Proteomes" id="UP001604277">
    <property type="component" value="Unassembled WGS sequence"/>
</dbReference>
<protein>
    <submittedName>
        <fullName evidence="11">Cytochrome</fullName>
    </submittedName>
</protein>
<keyword evidence="5" id="KW-0735">Signal-anchor</keyword>
<evidence type="ECO:0000256" key="6">
    <source>
        <dbReference type="ARBA" id="ARBA00023002"/>
    </source>
</evidence>
<evidence type="ECO:0000313" key="12">
    <source>
        <dbReference type="Proteomes" id="UP001604277"/>
    </source>
</evidence>
<comment type="subcellular location">
    <subcellularLocation>
        <location evidence="1">Membrane</location>
        <topology evidence="1">Single-pass type II membrane protein</topology>
    </subcellularLocation>
</comment>
<dbReference type="InterPro" id="IPR002401">
    <property type="entry name" value="Cyt_P450_E_grp-I"/>
</dbReference>
<dbReference type="EMBL" id="JBFOLJ010000003">
    <property type="protein sequence ID" value="KAL2548257.1"/>
    <property type="molecule type" value="Genomic_DNA"/>
</dbReference>
<dbReference type="GO" id="GO:0004497">
    <property type="term" value="F:monooxygenase activity"/>
    <property type="evidence" value="ECO:0007669"/>
    <property type="project" value="UniProtKB-KW"/>
</dbReference>
<dbReference type="Pfam" id="PF00067">
    <property type="entry name" value="p450"/>
    <property type="match status" value="1"/>
</dbReference>
<keyword evidence="3 9" id="KW-0349">Heme</keyword>
<dbReference type="SUPFAM" id="SSF48264">
    <property type="entry name" value="Cytochrome P450"/>
    <property type="match status" value="1"/>
</dbReference>
<keyword evidence="6 10" id="KW-0560">Oxidoreductase</keyword>
<evidence type="ECO:0000256" key="4">
    <source>
        <dbReference type="ARBA" id="ARBA00022723"/>
    </source>
</evidence>
<evidence type="ECO:0000256" key="3">
    <source>
        <dbReference type="ARBA" id="ARBA00022617"/>
    </source>
</evidence>
<keyword evidence="4 9" id="KW-0479">Metal-binding</keyword>
<comment type="caution">
    <text evidence="11">The sequence shown here is derived from an EMBL/GenBank/DDBJ whole genome shotgun (WGS) entry which is preliminary data.</text>
</comment>
<keyword evidence="7 9" id="KW-0408">Iron</keyword>
<dbReference type="AlphaFoldDB" id="A0ABD1WF97"/>
<dbReference type="GO" id="GO:0046872">
    <property type="term" value="F:metal ion binding"/>
    <property type="evidence" value="ECO:0007669"/>
    <property type="project" value="UniProtKB-KW"/>
</dbReference>
<evidence type="ECO:0000256" key="10">
    <source>
        <dbReference type="RuleBase" id="RU000461"/>
    </source>
</evidence>
<dbReference type="GO" id="GO:0016020">
    <property type="term" value="C:membrane"/>
    <property type="evidence" value="ECO:0007669"/>
    <property type="project" value="UniProtKB-SubCell"/>
</dbReference>
<dbReference type="PANTHER" id="PTHR47953:SF16">
    <property type="entry name" value="CYTOCHROME P450 71D8"/>
    <property type="match status" value="1"/>
</dbReference>
<evidence type="ECO:0000256" key="5">
    <source>
        <dbReference type="ARBA" id="ARBA00022968"/>
    </source>
</evidence>
<evidence type="ECO:0000256" key="7">
    <source>
        <dbReference type="ARBA" id="ARBA00023004"/>
    </source>
</evidence>
<dbReference type="PRINTS" id="PR00463">
    <property type="entry name" value="EP450I"/>
</dbReference>
<dbReference type="Gene3D" id="1.10.630.10">
    <property type="entry name" value="Cytochrome P450"/>
    <property type="match status" value="1"/>
</dbReference>
<reference evidence="12" key="1">
    <citation type="submission" date="2024-07" db="EMBL/GenBank/DDBJ databases">
        <title>Two chromosome-level genome assemblies of Korean endemic species Abeliophyllum distichum and Forsythia ovata (Oleaceae).</title>
        <authorList>
            <person name="Jang H."/>
        </authorList>
    </citation>
    <scope>NUCLEOTIDE SEQUENCE [LARGE SCALE GENOMIC DNA]</scope>
</reference>
<evidence type="ECO:0000256" key="9">
    <source>
        <dbReference type="PIRSR" id="PIRSR602401-1"/>
    </source>
</evidence>
<keyword evidence="12" id="KW-1185">Reference proteome</keyword>
<evidence type="ECO:0000313" key="11">
    <source>
        <dbReference type="EMBL" id="KAL2548257.1"/>
    </source>
</evidence>
<sequence>MGILYHSKQKLRLIFGLWDEPECFKPERFENSSIDFLGNNFEFIPFGSGRRFCPGMNFALATIDLPLARLLYHFDWKLPGGINRNDINMTESQGISAKRKNSLNLIPTLYNPPIDD</sequence>
<accession>A0ABD1WF97</accession>
<dbReference type="PANTHER" id="PTHR47953">
    <property type="entry name" value="OS08G0105600 PROTEIN"/>
    <property type="match status" value="1"/>
</dbReference>
<name>A0ABD1WF97_9LAMI</name>
<evidence type="ECO:0000256" key="8">
    <source>
        <dbReference type="ARBA" id="ARBA00023033"/>
    </source>
</evidence>
<organism evidence="11 12">
    <name type="scientific">Forsythia ovata</name>
    <dbReference type="NCBI Taxonomy" id="205694"/>
    <lineage>
        <taxon>Eukaryota</taxon>
        <taxon>Viridiplantae</taxon>
        <taxon>Streptophyta</taxon>
        <taxon>Embryophyta</taxon>
        <taxon>Tracheophyta</taxon>
        <taxon>Spermatophyta</taxon>
        <taxon>Magnoliopsida</taxon>
        <taxon>eudicotyledons</taxon>
        <taxon>Gunneridae</taxon>
        <taxon>Pentapetalae</taxon>
        <taxon>asterids</taxon>
        <taxon>lamiids</taxon>
        <taxon>Lamiales</taxon>
        <taxon>Oleaceae</taxon>
        <taxon>Forsythieae</taxon>
        <taxon>Forsythia</taxon>
    </lineage>
</organism>
<dbReference type="InterPro" id="IPR001128">
    <property type="entry name" value="Cyt_P450"/>
</dbReference>
<dbReference type="InterPro" id="IPR036396">
    <property type="entry name" value="Cyt_P450_sf"/>
</dbReference>
<comment type="similarity">
    <text evidence="2 10">Belongs to the cytochrome P450 family.</text>
</comment>
<dbReference type="InterPro" id="IPR017972">
    <property type="entry name" value="Cyt_P450_CS"/>
</dbReference>
<comment type="cofactor">
    <cofactor evidence="9">
        <name>heme</name>
        <dbReference type="ChEBI" id="CHEBI:30413"/>
    </cofactor>
</comment>
<evidence type="ECO:0000256" key="2">
    <source>
        <dbReference type="ARBA" id="ARBA00010617"/>
    </source>
</evidence>
<evidence type="ECO:0000256" key="1">
    <source>
        <dbReference type="ARBA" id="ARBA00004606"/>
    </source>
</evidence>
<dbReference type="InterPro" id="IPR052306">
    <property type="entry name" value="CYP450_71D"/>
</dbReference>
<proteinExistence type="inferred from homology"/>
<keyword evidence="8 10" id="KW-0503">Monooxygenase</keyword>
<dbReference type="PROSITE" id="PS00086">
    <property type="entry name" value="CYTOCHROME_P450"/>
    <property type="match status" value="1"/>
</dbReference>